<feature type="domain" description="Mechanosensitive ion channel MscS C-terminal" evidence="10">
    <location>
        <begin position="325"/>
        <end position="398"/>
    </location>
</feature>
<dbReference type="Gene3D" id="3.30.70.100">
    <property type="match status" value="1"/>
</dbReference>
<feature type="transmembrane region" description="Helical" evidence="8">
    <location>
        <begin position="164"/>
        <end position="185"/>
    </location>
</feature>
<dbReference type="Proteomes" id="UP001050975">
    <property type="component" value="Unassembled WGS sequence"/>
</dbReference>
<evidence type="ECO:0000256" key="5">
    <source>
        <dbReference type="ARBA" id="ARBA00022989"/>
    </source>
</evidence>
<evidence type="ECO:0000256" key="8">
    <source>
        <dbReference type="SAM" id="Phobius"/>
    </source>
</evidence>
<proteinExistence type="inferred from homology"/>
<feature type="domain" description="Mechanosensitive ion channel MscS" evidence="9">
    <location>
        <begin position="247"/>
        <end position="312"/>
    </location>
</feature>
<feature type="compositionally biased region" description="Low complexity" evidence="7">
    <location>
        <begin position="89"/>
        <end position="101"/>
    </location>
</feature>
<dbReference type="SUPFAM" id="SSF82689">
    <property type="entry name" value="Mechanosensitive channel protein MscS (YggB), C-terminal domain"/>
    <property type="match status" value="1"/>
</dbReference>
<evidence type="ECO:0000259" key="10">
    <source>
        <dbReference type="Pfam" id="PF21082"/>
    </source>
</evidence>
<dbReference type="InterPro" id="IPR011066">
    <property type="entry name" value="MscS_channel_C_sf"/>
</dbReference>
<keyword evidence="12" id="KW-1185">Reference proteome</keyword>
<evidence type="ECO:0000256" key="1">
    <source>
        <dbReference type="ARBA" id="ARBA00004651"/>
    </source>
</evidence>
<protein>
    <recommendedName>
        <fullName evidence="13">MscS mechanosensitive ion channel</fullName>
    </recommendedName>
</protein>
<accession>A0AAV3XNL9</accession>
<dbReference type="GO" id="GO:0008381">
    <property type="term" value="F:mechanosensitive monoatomic ion channel activity"/>
    <property type="evidence" value="ECO:0007669"/>
    <property type="project" value="InterPro"/>
</dbReference>
<dbReference type="InterPro" id="IPR011014">
    <property type="entry name" value="MscS_channel_TM-2"/>
</dbReference>
<dbReference type="InterPro" id="IPR023408">
    <property type="entry name" value="MscS_beta-dom_sf"/>
</dbReference>
<sequence length="410" mass="44177">MPTPQEFQTLVGWAQSPPLVQFSYTHILSKKNHAPAPKTVSPDTEVSPSLANLDQNAIIFSIQIWKKSLQEPKFIMILNLIAQALTPDPAATESPTATPTPIETLTPAASPTPIETLTPAATPLPPPVQVPMQAVQTQAAQTVSGLSQIGQTALDLLTQFGLKLLGAIALWFVGQKLIALSLSLIKRGLRTQPIDPTLINYLLSIIGVTLRIILIVAMLGFFGIETTSFAALLAAAGVAIGAAWGGLLANFAAGAFLIIFRPFKVGDFICAGGVTGTVKEVGLFTTRINTVDNVMTIVGNNKIFDDNIQNFSTNPYRRVDLVAQLDSGVDCKQAIALLKERLRDIPNVLVDPAPDVEILEFSVGGLVLAVRPYCHNDNYWQVYFATNKMICDTFGEAGYLVPAQYLMLPR</sequence>
<evidence type="ECO:0000256" key="2">
    <source>
        <dbReference type="ARBA" id="ARBA00008017"/>
    </source>
</evidence>
<gene>
    <name evidence="11" type="ORF">MiSe_68810</name>
</gene>
<dbReference type="GO" id="GO:0005886">
    <property type="term" value="C:plasma membrane"/>
    <property type="evidence" value="ECO:0007669"/>
    <property type="project" value="UniProtKB-SubCell"/>
</dbReference>
<dbReference type="SUPFAM" id="SSF82861">
    <property type="entry name" value="Mechanosensitive channel protein MscS (YggB), transmembrane region"/>
    <property type="match status" value="1"/>
</dbReference>
<dbReference type="PANTHER" id="PTHR30221">
    <property type="entry name" value="SMALL-CONDUCTANCE MECHANOSENSITIVE CHANNEL"/>
    <property type="match status" value="1"/>
</dbReference>
<dbReference type="InterPro" id="IPR006685">
    <property type="entry name" value="MscS_channel_2nd"/>
</dbReference>
<keyword evidence="5 8" id="KW-1133">Transmembrane helix</keyword>
<dbReference type="InterPro" id="IPR010920">
    <property type="entry name" value="LSM_dom_sf"/>
</dbReference>
<dbReference type="Pfam" id="PF00924">
    <property type="entry name" value="MS_channel_2nd"/>
    <property type="match status" value="1"/>
</dbReference>
<feature type="transmembrane region" description="Helical" evidence="8">
    <location>
        <begin position="197"/>
        <end position="224"/>
    </location>
</feature>
<evidence type="ECO:0000256" key="4">
    <source>
        <dbReference type="ARBA" id="ARBA00022692"/>
    </source>
</evidence>
<keyword evidence="4 8" id="KW-0812">Transmembrane</keyword>
<comment type="caution">
    <text evidence="11">The sequence shown here is derived from an EMBL/GenBank/DDBJ whole genome shotgun (WGS) entry which is preliminary data.</text>
</comment>
<dbReference type="AlphaFoldDB" id="A0AAV3XNL9"/>
<name>A0AAV3XNL9_9CYAN</name>
<evidence type="ECO:0000256" key="6">
    <source>
        <dbReference type="ARBA" id="ARBA00023136"/>
    </source>
</evidence>
<comment type="subcellular location">
    <subcellularLocation>
        <location evidence="1">Cell membrane</location>
        <topology evidence="1">Multi-pass membrane protein</topology>
    </subcellularLocation>
</comment>
<dbReference type="SUPFAM" id="SSF50182">
    <property type="entry name" value="Sm-like ribonucleoproteins"/>
    <property type="match status" value="1"/>
</dbReference>
<evidence type="ECO:0000256" key="7">
    <source>
        <dbReference type="SAM" id="MobiDB-lite"/>
    </source>
</evidence>
<comment type="similarity">
    <text evidence="2">Belongs to the MscS (TC 1.A.23) family.</text>
</comment>
<organism evidence="11 12">
    <name type="scientific">Microseira wollei NIES-4236</name>
    <dbReference type="NCBI Taxonomy" id="2530354"/>
    <lineage>
        <taxon>Bacteria</taxon>
        <taxon>Bacillati</taxon>
        <taxon>Cyanobacteriota</taxon>
        <taxon>Cyanophyceae</taxon>
        <taxon>Oscillatoriophycideae</taxon>
        <taxon>Aerosakkonematales</taxon>
        <taxon>Aerosakkonemataceae</taxon>
        <taxon>Microseira</taxon>
    </lineage>
</organism>
<dbReference type="InterPro" id="IPR049278">
    <property type="entry name" value="MS_channel_C"/>
</dbReference>
<evidence type="ECO:0000313" key="12">
    <source>
        <dbReference type="Proteomes" id="UP001050975"/>
    </source>
</evidence>
<dbReference type="Gene3D" id="2.30.30.60">
    <property type="match status" value="1"/>
</dbReference>
<feature type="transmembrane region" description="Helical" evidence="8">
    <location>
        <begin position="230"/>
        <end position="259"/>
    </location>
</feature>
<dbReference type="Gene3D" id="1.10.287.1260">
    <property type="match status" value="1"/>
</dbReference>
<keyword evidence="3" id="KW-1003">Cell membrane</keyword>
<dbReference type="InterPro" id="IPR045275">
    <property type="entry name" value="MscS_archaea/bacteria_type"/>
</dbReference>
<keyword evidence="6 8" id="KW-0472">Membrane</keyword>
<dbReference type="EMBL" id="BLAY01000147">
    <property type="protein sequence ID" value="GET42067.1"/>
    <property type="molecule type" value="Genomic_DNA"/>
</dbReference>
<evidence type="ECO:0008006" key="13">
    <source>
        <dbReference type="Google" id="ProtNLM"/>
    </source>
</evidence>
<reference evidence="11" key="1">
    <citation type="submission" date="2019-10" db="EMBL/GenBank/DDBJ databases">
        <title>Draft genome sequece of Microseira wollei NIES-4236.</title>
        <authorList>
            <person name="Yamaguchi H."/>
            <person name="Suzuki S."/>
            <person name="Kawachi M."/>
        </authorList>
    </citation>
    <scope>NUCLEOTIDE SEQUENCE</scope>
    <source>
        <strain evidence="11">NIES-4236</strain>
    </source>
</reference>
<feature type="region of interest" description="Disordered" evidence="7">
    <location>
        <begin position="89"/>
        <end position="112"/>
    </location>
</feature>
<evidence type="ECO:0000256" key="3">
    <source>
        <dbReference type="ARBA" id="ARBA00022475"/>
    </source>
</evidence>
<dbReference type="PANTHER" id="PTHR30221:SF3">
    <property type="entry name" value="SMALL-CONDUCTANCE MECHANOSENSITIVE CHANNEL"/>
    <property type="match status" value="1"/>
</dbReference>
<dbReference type="Pfam" id="PF21082">
    <property type="entry name" value="MS_channel_3rd"/>
    <property type="match status" value="1"/>
</dbReference>
<evidence type="ECO:0000259" key="9">
    <source>
        <dbReference type="Pfam" id="PF00924"/>
    </source>
</evidence>
<evidence type="ECO:0000313" key="11">
    <source>
        <dbReference type="EMBL" id="GET42067.1"/>
    </source>
</evidence>